<evidence type="ECO:0000256" key="3">
    <source>
        <dbReference type="ARBA" id="ARBA00022801"/>
    </source>
</evidence>
<dbReference type="RefSeq" id="WP_018966696.1">
    <property type="nucleotide sequence ID" value="NZ_KB899211.1"/>
</dbReference>
<comment type="similarity">
    <text evidence="1 5">Belongs to the peptidase S8 family.</text>
</comment>
<keyword evidence="4 5" id="KW-0720">Serine protease</keyword>
<dbReference type="GO" id="GO:0004252">
    <property type="term" value="F:serine-type endopeptidase activity"/>
    <property type="evidence" value="ECO:0007669"/>
    <property type="project" value="UniProtKB-UniRule"/>
</dbReference>
<dbReference type="PROSITE" id="PS51892">
    <property type="entry name" value="SUBTILASE"/>
    <property type="match status" value="1"/>
</dbReference>
<dbReference type="GO" id="GO:0006508">
    <property type="term" value="P:proteolysis"/>
    <property type="evidence" value="ECO:0007669"/>
    <property type="project" value="UniProtKB-KW"/>
</dbReference>
<accession>A0A069QHR8</accession>
<dbReference type="Proteomes" id="UP000027442">
    <property type="component" value="Unassembled WGS sequence"/>
</dbReference>
<dbReference type="Gene3D" id="3.40.50.200">
    <property type="entry name" value="Peptidase S8/S53 domain"/>
    <property type="match status" value="2"/>
</dbReference>
<feature type="active site" description="Charge relay system" evidence="5">
    <location>
        <position position="227"/>
    </location>
</feature>
<keyword evidence="9" id="KW-1185">Reference proteome</keyword>
<feature type="chain" id="PRO_5001668557" evidence="6">
    <location>
        <begin position="22"/>
        <end position="795"/>
    </location>
</feature>
<evidence type="ECO:0000256" key="6">
    <source>
        <dbReference type="SAM" id="SignalP"/>
    </source>
</evidence>
<dbReference type="Pfam" id="PF00082">
    <property type="entry name" value="Peptidase_S8"/>
    <property type="match status" value="2"/>
</dbReference>
<dbReference type="InterPro" id="IPR026444">
    <property type="entry name" value="Secre_tail"/>
</dbReference>
<keyword evidence="6" id="KW-0732">Signal</keyword>
<evidence type="ECO:0000259" key="7">
    <source>
        <dbReference type="Pfam" id="PF00082"/>
    </source>
</evidence>
<dbReference type="PATRIC" id="fig|1122985.7.peg.2455"/>
<dbReference type="AlphaFoldDB" id="A0A069QHR8"/>
<feature type="domain" description="Peptidase S8/S53" evidence="7">
    <location>
        <begin position="144"/>
        <end position="368"/>
    </location>
</feature>
<feature type="signal peptide" evidence="6">
    <location>
        <begin position="1"/>
        <end position="21"/>
    </location>
</feature>
<organism evidence="8 9">
    <name type="scientific">Hoylesella loescheii DSM 19665 = JCM 12249 = ATCC 15930</name>
    <dbReference type="NCBI Taxonomy" id="1122985"/>
    <lineage>
        <taxon>Bacteria</taxon>
        <taxon>Pseudomonadati</taxon>
        <taxon>Bacteroidota</taxon>
        <taxon>Bacteroidia</taxon>
        <taxon>Bacteroidales</taxon>
        <taxon>Prevotellaceae</taxon>
        <taxon>Hoylesella</taxon>
    </lineage>
</organism>
<keyword evidence="3 5" id="KW-0378">Hydrolase</keyword>
<dbReference type="InterPro" id="IPR036852">
    <property type="entry name" value="Peptidase_S8/S53_dom_sf"/>
</dbReference>
<evidence type="ECO:0000256" key="1">
    <source>
        <dbReference type="ARBA" id="ARBA00011073"/>
    </source>
</evidence>
<gene>
    <name evidence="8" type="ORF">HMPREF1991_02369</name>
</gene>
<dbReference type="InterPro" id="IPR000209">
    <property type="entry name" value="Peptidase_S8/S53_dom"/>
</dbReference>
<dbReference type="PROSITE" id="PS00138">
    <property type="entry name" value="SUBTILASE_SER"/>
    <property type="match status" value="1"/>
</dbReference>
<dbReference type="PANTHER" id="PTHR43806">
    <property type="entry name" value="PEPTIDASE S8"/>
    <property type="match status" value="1"/>
</dbReference>
<feature type="active site" description="Charge relay system" evidence="5">
    <location>
        <position position="646"/>
    </location>
</feature>
<proteinExistence type="inferred from homology"/>
<dbReference type="InterPro" id="IPR050131">
    <property type="entry name" value="Peptidase_S8_subtilisin-like"/>
</dbReference>
<dbReference type="eggNOG" id="COG1404">
    <property type="taxonomic scope" value="Bacteria"/>
</dbReference>
<dbReference type="PRINTS" id="PR00723">
    <property type="entry name" value="SUBTILISIN"/>
</dbReference>
<dbReference type="EMBL" id="JNGW01000103">
    <property type="protein sequence ID" value="KDR51569.1"/>
    <property type="molecule type" value="Genomic_DNA"/>
</dbReference>
<evidence type="ECO:0000256" key="5">
    <source>
        <dbReference type="PROSITE-ProRule" id="PRU01240"/>
    </source>
</evidence>
<keyword evidence="2 5" id="KW-0645">Protease</keyword>
<evidence type="ECO:0000313" key="9">
    <source>
        <dbReference type="Proteomes" id="UP000027442"/>
    </source>
</evidence>
<feature type="active site" description="Charge relay system" evidence="5">
    <location>
        <position position="153"/>
    </location>
</feature>
<dbReference type="HOGENOM" id="CLU_020737_0_0_10"/>
<comment type="caution">
    <text evidence="8">The sequence shown here is derived from an EMBL/GenBank/DDBJ whole genome shotgun (WGS) entry which is preliminary data.</text>
</comment>
<evidence type="ECO:0000256" key="2">
    <source>
        <dbReference type="ARBA" id="ARBA00022670"/>
    </source>
</evidence>
<dbReference type="PANTHER" id="PTHR43806:SF11">
    <property type="entry name" value="CEREVISIN-RELATED"/>
    <property type="match status" value="1"/>
</dbReference>
<dbReference type="NCBIfam" id="TIGR04183">
    <property type="entry name" value="Por_Secre_tail"/>
    <property type="match status" value="1"/>
</dbReference>
<evidence type="ECO:0000313" key="8">
    <source>
        <dbReference type="EMBL" id="KDR51569.1"/>
    </source>
</evidence>
<reference evidence="8 9" key="1">
    <citation type="submission" date="2013-08" db="EMBL/GenBank/DDBJ databases">
        <authorList>
            <person name="Weinstock G."/>
            <person name="Sodergren E."/>
            <person name="Wylie T."/>
            <person name="Fulton L."/>
            <person name="Fulton R."/>
            <person name="Fronick C."/>
            <person name="O'Laughlin M."/>
            <person name="Godfrey J."/>
            <person name="Miner T."/>
            <person name="Herter B."/>
            <person name="Appelbaum E."/>
            <person name="Cordes M."/>
            <person name="Lek S."/>
            <person name="Wollam A."/>
            <person name="Pepin K.H."/>
            <person name="Palsikar V.B."/>
            <person name="Mitreva M."/>
            <person name="Wilson R.K."/>
        </authorList>
    </citation>
    <scope>NUCLEOTIDE SEQUENCE [LARGE SCALE GENOMIC DNA]</scope>
    <source>
        <strain evidence="8 9">ATCC 15930</strain>
    </source>
</reference>
<dbReference type="SUPFAM" id="SSF52743">
    <property type="entry name" value="Subtilisin-like"/>
    <property type="match status" value="1"/>
</dbReference>
<sequence length="795" mass="86453">MKRTFLTAICAGLLLGGYAQSKIDLQSQVTLKEELNPKIPRYNPQTRSIVKGNAKPQRTIGMIEFDGKEALGTLAKNDVSVLRVKGNIAIVSMPLNGVERIAELKCVRRIQLSRPVAQKMNLVREAVGVNKIHQGVGLPQAYTGKGVVTGIVDGGIDPNNINFLKPDGSTRYGYVSKIYTSSAGKDGYIWESYFPKEQLPEIAKHRKSMDNVFAIENFETDNRGQFHGTHTTGIMAGGYKGKATVAHTEDNKTSKNIEMDNPYYGIATESELVASCGDLRDMFIALGIDDVYQYARLSGPQAKPCVINLSLGSNLGSHDSTSVMNRFLSSCTDSAIICVAAGNEADYPVALNKTFTQTDNLLQTFIRPMAAGKQTVGNKDYYNLRNGQVYAYSSDATQFEMQVVVFNEKRGRIATRITVEPSPNGKLTMYSSGGEYAEEGAITNNSVFNQAFEGYVMVGGTKDPETGRYYAIARFLTSDNQKTNANGNYKLGILVKGKAGKRVDLYGDAQFVYFDDYDGAYNDADGSGIWSKGSRNGTINDMACAAGMITVGSYNVRDHWAAMDGYVYGYNNNEFPKGKSSRFSSFGTLLDGRNLPLVCAPGAVVISSVNTYTVEDPKNGYSDVGLQAKHTVNGKSYYWHQTLGTSMATPVVAGSIALWLEADPTLKPADIADIIRKTAVVDSDVKEGDPVQWGAGKFDAYAGLKEVLRRKSGLTGINTAEVDNKTIITPAGPRRFNVFRAGEKQLEVRVFTMAGQLAHAMSAVGDETTIDANAWSKGVYLIQVNGKSAKKIIIY</sequence>
<dbReference type="InterPro" id="IPR015500">
    <property type="entry name" value="Peptidase_S8_subtilisin-rel"/>
</dbReference>
<protein>
    <submittedName>
        <fullName evidence="8">Peptidase, S8/S53 family</fullName>
    </submittedName>
</protein>
<dbReference type="InterPro" id="IPR023828">
    <property type="entry name" value="Peptidase_S8_Ser-AS"/>
</dbReference>
<name>A0A069QHR8_HOYLO</name>
<evidence type="ECO:0000256" key="4">
    <source>
        <dbReference type="ARBA" id="ARBA00022825"/>
    </source>
</evidence>
<feature type="domain" description="Peptidase S8/S53" evidence="7">
    <location>
        <begin position="531"/>
        <end position="683"/>
    </location>
</feature>